<gene>
    <name evidence="2" type="ORF">GBAR_LOCUS31847</name>
</gene>
<feature type="non-terminal residue" evidence="2">
    <location>
        <position position="195"/>
    </location>
</feature>
<evidence type="ECO:0000313" key="2">
    <source>
        <dbReference type="EMBL" id="CAI8058569.1"/>
    </source>
</evidence>
<feature type="compositionally biased region" description="Polar residues" evidence="1">
    <location>
        <begin position="82"/>
        <end position="113"/>
    </location>
</feature>
<dbReference type="AlphaFoldDB" id="A0AA35XIA6"/>
<comment type="caution">
    <text evidence="2">The sequence shown here is derived from an EMBL/GenBank/DDBJ whole genome shotgun (WGS) entry which is preliminary data.</text>
</comment>
<sequence length="195" mass="20399">MSTAHPEGSASEGSPFERIEVSMETEVLSESDIVRSESDIIRTVGSEVTTGVAQTVSEEICGLSHLSRTTTDRGATIQAEVTTGTDSLLSSDPTQTELAQQEAGQDWSATQQHGAGEGAGKGGDTAMETGDLETLPPLSMSPSSTAGPTQEDIVAFAEQYSLNLASKRFSVPVATIKKWMKSSSVALTPKYNSPG</sequence>
<evidence type="ECO:0000256" key="1">
    <source>
        <dbReference type="SAM" id="MobiDB-lite"/>
    </source>
</evidence>
<feature type="compositionally biased region" description="Low complexity" evidence="1">
    <location>
        <begin position="135"/>
        <end position="144"/>
    </location>
</feature>
<proteinExistence type="predicted"/>
<evidence type="ECO:0000313" key="3">
    <source>
        <dbReference type="Proteomes" id="UP001174909"/>
    </source>
</evidence>
<keyword evidence="3" id="KW-1185">Reference proteome</keyword>
<protein>
    <submittedName>
        <fullName evidence="2">Uncharacterized protein</fullName>
    </submittedName>
</protein>
<name>A0AA35XIA6_GEOBA</name>
<dbReference type="EMBL" id="CASHTH010004530">
    <property type="protein sequence ID" value="CAI8058569.1"/>
    <property type="molecule type" value="Genomic_DNA"/>
</dbReference>
<organism evidence="2 3">
    <name type="scientific">Geodia barretti</name>
    <name type="common">Barrett's horny sponge</name>
    <dbReference type="NCBI Taxonomy" id="519541"/>
    <lineage>
        <taxon>Eukaryota</taxon>
        <taxon>Metazoa</taxon>
        <taxon>Porifera</taxon>
        <taxon>Demospongiae</taxon>
        <taxon>Heteroscleromorpha</taxon>
        <taxon>Tetractinellida</taxon>
        <taxon>Astrophorina</taxon>
        <taxon>Geodiidae</taxon>
        <taxon>Geodia</taxon>
    </lineage>
</organism>
<feature type="region of interest" description="Disordered" evidence="1">
    <location>
        <begin position="82"/>
        <end position="148"/>
    </location>
</feature>
<dbReference type="Proteomes" id="UP001174909">
    <property type="component" value="Unassembled WGS sequence"/>
</dbReference>
<reference evidence="2" key="1">
    <citation type="submission" date="2023-03" db="EMBL/GenBank/DDBJ databases">
        <authorList>
            <person name="Steffen K."/>
            <person name="Cardenas P."/>
        </authorList>
    </citation>
    <scope>NUCLEOTIDE SEQUENCE</scope>
</reference>
<accession>A0AA35XIA6</accession>